<dbReference type="AlphaFoldDB" id="A0A9W6CG47"/>
<proteinExistence type="predicted"/>
<evidence type="ECO:0000313" key="4">
    <source>
        <dbReference type="Proteomes" id="UP001145094"/>
    </source>
</evidence>
<dbReference type="Pfam" id="PF14343">
    <property type="entry name" value="PrcB_C"/>
    <property type="match status" value="1"/>
</dbReference>
<comment type="caution">
    <text evidence="3">The sequence shown here is derived from an EMBL/GenBank/DDBJ whole genome shotgun (WGS) entry which is preliminary data.</text>
</comment>
<dbReference type="RefSeq" id="WP_087167087.1">
    <property type="nucleotide sequence ID" value="NZ_BSCH01000012.1"/>
</dbReference>
<sequence length="143" mass="16534">MSKKAGNFRKIIFSCTAVFLILCMSGCSVTDLGGTKKQELDFTVLEKEDIPEELKTQIEEKKDEPMKLTYTDQGQMYLVRGYGKKESSGYSIEVKELYETENAVHIRTELKGPGEKEQVIEKHTWPYLVVKLDYQDRHVVFEE</sequence>
<feature type="chain" id="PRO_5040738393" description="PrcB C-terminal domain-containing protein" evidence="1">
    <location>
        <begin position="31"/>
        <end position="143"/>
    </location>
</feature>
<evidence type="ECO:0000313" key="3">
    <source>
        <dbReference type="EMBL" id="GLG90642.1"/>
    </source>
</evidence>
<keyword evidence="1" id="KW-0732">Signal</keyword>
<evidence type="ECO:0000259" key="2">
    <source>
        <dbReference type="Pfam" id="PF14343"/>
    </source>
</evidence>
<feature type="signal peptide" evidence="1">
    <location>
        <begin position="1"/>
        <end position="30"/>
    </location>
</feature>
<evidence type="ECO:0000256" key="1">
    <source>
        <dbReference type="SAM" id="SignalP"/>
    </source>
</evidence>
<accession>A0A9W6CG47</accession>
<feature type="domain" description="PrcB C-terminal" evidence="2">
    <location>
        <begin position="76"/>
        <end position="132"/>
    </location>
</feature>
<organism evidence="3 4">
    <name type="scientific">Sellimonas catena</name>
    <dbReference type="NCBI Taxonomy" id="2994035"/>
    <lineage>
        <taxon>Bacteria</taxon>
        <taxon>Bacillati</taxon>
        <taxon>Bacillota</taxon>
        <taxon>Clostridia</taxon>
        <taxon>Lachnospirales</taxon>
        <taxon>Lachnospiraceae</taxon>
        <taxon>Sellimonas</taxon>
    </lineage>
</organism>
<dbReference type="InterPro" id="IPR025748">
    <property type="entry name" value="PrcB_C_dom"/>
</dbReference>
<dbReference type="Proteomes" id="UP001145094">
    <property type="component" value="Unassembled WGS sequence"/>
</dbReference>
<protein>
    <recommendedName>
        <fullName evidence="2">PrcB C-terminal domain-containing protein</fullName>
    </recommendedName>
</protein>
<name>A0A9W6CG47_9FIRM</name>
<gene>
    <name evidence="3" type="ORF">Selli2_20690</name>
</gene>
<reference evidence="3" key="2">
    <citation type="submission" date="2022-11" db="EMBL/GenBank/DDBJ databases">
        <title>Draft genome sequence of Sellimonas catena strain 18CBH55.</title>
        <authorList>
            <person name="Hisatomi A."/>
            <person name="Ohkuma M."/>
            <person name="Sakamoto M."/>
        </authorList>
    </citation>
    <scope>NUCLEOTIDE SEQUENCE</scope>
    <source>
        <strain evidence="3">18CBH55</strain>
    </source>
</reference>
<dbReference type="EMBL" id="BSCH01000012">
    <property type="protein sequence ID" value="GLG90642.1"/>
    <property type="molecule type" value="Genomic_DNA"/>
</dbReference>
<reference evidence="3" key="3">
    <citation type="journal article" date="2023" name="Int. J. Syst. Evol. Microbiol.">
        <title>Sellimonas catena sp. nov., isolated from human faeces.</title>
        <authorList>
            <person name="Hisatomi A."/>
            <person name="Ohkuma M."/>
            <person name="Sakamoto M."/>
        </authorList>
    </citation>
    <scope>NUCLEOTIDE SEQUENCE</scope>
    <source>
        <strain evidence="3">18CBH55</strain>
    </source>
</reference>
<reference evidence="3" key="1">
    <citation type="submission" date="2022-11" db="EMBL/GenBank/DDBJ databases">
        <title>Draft genome sequence of Sellimonas catena strain 18CBH55.</title>
        <authorList>
            <person name="Atsushi H."/>
            <person name="Moriya O."/>
            <person name="Mitsuo S."/>
        </authorList>
    </citation>
    <scope>NUCLEOTIDE SEQUENCE</scope>
    <source>
        <strain evidence="3">18CBH55</strain>
    </source>
</reference>